<evidence type="ECO:0000256" key="6">
    <source>
        <dbReference type="HAMAP-Rule" id="MF_00944"/>
    </source>
</evidence>
<feature type="domain" description="TGS" evidence="8">
    <location>
        <begin position="280"/>
        <end position="363"/>
    </location>
</feature>
<evidence type="ECO:0000313" key="10">
    <source>
        <dbReference type="Proteomes" id="UP000470384"/>
    </source>
</evidence>
<dbReference type="CDD" id="cd04867">
    <property type="entry name" value="TGS_YchF_OLA1"/>
    <property type="match status" value="1"/>
</dbReference>
<dbReference type="Pfam" id="PF01926">
    <property type="entry name" value="MMR_HSR1"/>
    <property type="match status" value="1"/>
</dbReference>
<dbReference type="GO" id="GO:0046872">
    <property type="term" value="F:metal ion binding"/>
    <property type="evidence" value="ECO:0007669"/>
    <property type="project" value="UniProtKB-KW"/>
</dbReference>
<dbReference type="OrthoDB" id="9810373at2"/>
<dbReference type="GO" id="GO:0005525">
    <property type="term" value="F:GTP binding"/>
    <property type="evidence" value="ECO:0007669"/>
    <property type="project" value="InterPro"/>
</dbReference>
<dbReference type="SUPFAM" id="SSF81271">
    <property type="entry name" value="TGS-like"/>
    <property type="match status" value="1"/>
</dbReference>
<dbReference type="EMBL" id="WXYQ01000013">
    <property type="protein sequence ID" value="NBG97041.1"/>
    <property type="molecule type" value="Genomic_DNA"/>
</dbReference>
<evidence type="ECO:0000256" key="2">
    <source>
        <dbReference type="ARBA" id="ARBA00022723"/>
    </source>
</evidence>
<dbReference type="InterPro" id="IPR023192">
    <property type="entry name" value="TGS-like_dom_sf"/>
</dbReference>
<keyword evidence="5" id="KW-0460">Magnesium</keyword>
<dbReference type="GO" id="GO:0016887">
    <property type="term" value="F:ATP hydrolysis activity"/>
    <property type="evidence" value="ECO:0007669"/>
    <property type="project" value="UniProtKB-UniRule"/>
</dbReference>
<dbReference type="CDD" id="cd01900">
    <property type="entry name" value="YchF"/>
    <property type="match status" value="1"/>
</dbReference>
<sequence length="365" mass="39515">MGFKCGIVGLPNVGKSTLFNALTKTAAAQAANYPFCTIEPNVGEVAVPEPRLFKLADIATSKEVIPARLTFVDIAGLVKGASQGEGLGNQFLANIREVDAIAYVLRCFEDDDITHVEGRIDPTADADVVETELMLADLDSLERRIAPLEKKAKSGEKEAKAQVALMEKALVLLRDGKPARLADISEDEEQEWKKLQLLTSKPVLYVCNVDEASAATGNDFSKAVAARAEAEGAAFVVISAKIEAELAQLDDEEAAEYLESLELEEPGLNRLIRSGYGLLGLCTYFTAGPKEARAWTIRAGTRAPQAAGVIHTDFEKGFIRAETIGYEDYVSLGGETQAREAGKMRLEGKDYIVQDGDVLHFRFAN</sequence>
<dbReference type="NCBIfam" id="TIGR00092">
    <property type="entry name" value="redox-regulated ATPase YchF"/>
    <property type="match status" value="1"/>
</dbReference>
<dbReference type="FunFam" id="1.10.150.300:FF:000001">
    <property type="entry name" value="Ribosome-binding ATPase YchF"/>
    <property type="match status" value="1"/>
</dbReference>
<keyword evidence="3 6" id="KW-0547">Nucleotide-binding</keyword>
<dbReference type="InterPro" id="IPR027417">
    <property type="entry name" value="P-loop_NTPase"/>
</dbReference>
<dbReference type="RefSeq" id="WP_160589016.1">
    <property type="nucleotide sequence ID" value="NZ_BMHN01000001.1"/>
</dbReference>
<dbReference type="AlphaFoldDB" id="A0A845QI51"/>
<dbReference type="GeneID" id="300653912"/>
<name>A0A845QI51_9HYPH</name>
<comment type="caution">
    <text evidence="9">The sequence shown here is derived from an EMBL/GenBank/DDBJ whole genome shotgun (WGS) entry which is preliminary data.</text>
</comment>
<reference evidence="9 10" key="1">
    <citation type="journal article" date="2016" name="Int. J. Syst. Evol. Microbiol.">
        <title>Pyruvatibacter mobilis gen. nov., sp. nov., a marine bacterium from the culture broth of Picochlorum sp. 122.</title>
        <authorList>
            <person name="Wang G."/>
            <person name="Tang M."/>
            <person name="Wu H."/>
            <person name="Dai S."/>
            <person name="Li T."/>
            <person name="Chen C."/>
            <person name="He H."/>
            <person name="Fan J."/>
            <person name="Xiang W."/>
            <person name="Li X."/>
        </authorList>
    </citation>
    <scope>NUCLEOTIDE SEQUENCE [LARGE SCALE GENOMIC DNA]</scope>
    <source>
        <strain evidence="9 10">GYP-11</strain>
    </source>
</reference>
<dbReference type="GO" id="GO:0005524">
    <property type="term" value="F:ATP binding"/>
    <property type="evidence" value="ECO:0007669"/>
    <property type="project" value="UniProtKB-UniRule"/>
</dbReference>
<dbReference type="FunFam" id="3.10.20.30:FF:000001">
    <property type="entry name" value="Ribosome-binding ATPase YchF"/>
    <property type="match status" value="1"/>
</dbReference>
<keyword evidence="10" id="KW-1185">Reference proteome</keyword>
<dbReference type="PROSITE" id="PS51880">
    <property type="entry name" value="TGS"/>
    <property type="match status" value="1"/>
</dbReference>
<evidence type="ECO:0000256" key="1">
    <source>
        <dbReference type="ARBA" id="ARBA00001946"/>
    </source>
</evidence>
<accession>A0A845QI51</accession>
<dbReference type="HAMAP" id="MF_00944">
    <property type="entry name" value="YchF_OLA1_ATPase"/>
    <property type="match status" value="1"/>
</dbReference>
<dbReference type="InterPro" id="IPR012676">
    <property type="entry name" value="TGS-like"/>
</dbReference>
<evidence type="ECO:0000259" key="7">
    <source>
        <dbReference type="PROSITE" id="PS51710"/>
    </source>
</evidence>
<keyword evidence="4 6" id="KW-0067">ATP-binding</keyword>
<evidence type="ECO:0000256" key="5">
    <source>
        <dbReference type="ARBA" id="ARBA00022842"/>
    </source>
</evidence>
<dbReference type="PIRSF" id="PIRSF006641">
    <property type="entry name" value="CHP00092"/>
    <property type="match status" value="1"/>
</dbReference>
<dbReference type="SUPFAM" id="SSF52540">
    <property type="entry name" value="P-loop containing nucleoside triphosphate hydrolases"/>
    <property type="match status" value="1"/>
</dbReference>
<dbReference type="Gene3D" id="1.10.150.300">
    <property type="entry name" value="TGS-like domain"/>
    <property type="match status" value="1"/>
</dbReference>
<dbReference type="InterPro" id="IPR004396">
    <property type="entry name" value="ATPase_YchF/OLA1"/>
</dbReference>
<feature type="domain" description="OBG-type G" evidence="7">
    <location>
        <begin position="3"/>
        <end position="258"/>
    </location>
</feature>
<dbReference type="PRINTS" id="PR00326">
    <property type="entry name" value="GTP1OBG"/>
</dbReference>
<dbReference type="PANTHER" id="PTHR23305:SF18">
    <property type="entry name" value="OBG-TYPE G DOMAIN-CONTAINING PROTEIN"/>
    <property type="match status" value="1"/>
</dbReference>
<organism evidence="9 10">
    <name type="scientific">Pyruvatibacter mobilis</name>
    <dbReference type="NCBI Taxonomy" id="1712261"/>
    <lineage>
        <taxon>Bacteria</taxon>
        <taxon>Pseudomonadati</taxon>
        <taxon>Pseudomonadota</taxon>
        <taxon>Alphaproteobacteria</taxon>
        <taxon>Hyphomicrobiales</taxon>
        <taxon>Parvibaculaceae</taxon>
        <taxon>Pyruvatibacter</taxon>
    </lineage>
</organism>
<dbReference type="Proteomes" id="UP000470384">
    <property type="component" value="Unassembled WGS sequence"/>
</dbReference>
<comment type="cofactor">
    <cofactor evidence="1">
        <name>Mg(2+)</name>
        <dbReference type="ChEBI" id="CHEBI:18420"/>
    </cofactor>
</comment>
<dbReference type="InterPro" id="IPR004095">
    <property type="entry name" value="TGS"/>
</dbReference>
<feature type="binding site" evidence="6">
    <location>
        <begin position="12"/>
        <end position="17"/>
    </location>
    <ligand>
        <name>ATP</name>
        <dbReference type="ChEBI" id="CHEBI:30616"/>
    </ligand>
</feature>
<evidence type="ECO:0000256" key="4">
    <source>
        <dbReference type="ARBA" id="ARBA00022840"/>
    </source>
</evidence>
<dbReference type="InterPro" id="IPR012675">
    <property type="entry name" value="Beta-grasp_dom_sf"/>
</dbReference>
<comment type="similarity">
    <text evidence="6">Belongs to the TRAFAC class OBG-HflX-like GTPase superfamily. OBG GTPase family. YchF/OLA1 subfamily.</text>
</comment>
<protein>
    <recommendedName>
        <fullName evidence="6">Ribosome-binding ATPase YchF</fullName>
    </recommendedName>
</protein>
<dbReference type="PANTHER" id="PTHR23305">
    <property type="entry name" value="OBG GTPASE FAMILY"/>
    <property type="match status" value="1"/>
</dbReference>
<dbReference type="InterPro" id="IPR031167">
    <property type="entry name" value="G_OBG"/>
</dbReference>
<dbReference type="GO" id="GO:0005737">
    <property type="term" value="C:cytoplasm"/>
    <property type="evidence" value="ECO:0007669"/>
    <property type="project" value="TreeGrafter"/>
</dbReference>
<evidence type="ECO:0000256" key="3">
    <source>
        <dbReference type="ARBA" id="ARBA00022741"/>
    </source>
</evidence>
<dbReference type="PROSITE" id="PS51710">
    <property type="entry name" value="G_OBG"/>
    <property type="match status" value="1"/>
</dbReference>
<comment type="function">
    <text evidence="6">ATPase that binds to both the 70S ribosome and the 50S ribosomal subunit in a nucleotide-independent manner.</text>
</comment>
<dbReference type="Gene3D" id="3.40.50.300">
    <property type="entry name" value="P-loop containing nucleotide triphosphate hydrolases"/>
    <property type="match status" value="1"/>
</dbReference>
<dbReference type="InterPro" id="IPR006073">
    <property type="entry name" value="GTP-bd"/>
</dbReference>
<dbReference type="Gene3D" id="3.10.20.30">
    <property type="match status" value="1"/>
</dbReference>
<dbReference type="InterPro" id="IPR041706">
    <property type="entry name" value="YchF_N"/>
</dbReference>
<evidence type="ECO:0000313" key="9">
    <source>
        <dbReference type="EMBL" id="NBG97041.1"/>
    </source>
</evidence>
<proteinExistence type="inferred from homology"/>
<keyword evidence="2" id="KW-0479">Metal-binding</keyword>
<dbReference type="Pfam" id="PF06071">
    <property type="entry name" value="YchF-GTPase_C"/>
    <property type="match status" value="1"/>
</dbReference>
<evidence type="ECO:0000259" key="8">
    <source>
        <dbReference type="PROSITE" id="PS51880"/>
    </source>
</evidence>
<dbReference type="GO" id="GO:0043023">
    <property type="term" value="F:ribosomal large subunit binding"/>
    <property type="evidence" value="ECO:0007669"/>
    <property type="project" value="UniProtKB-UniRule"/>
</dbReference>
<dbReference type="InterPro" id="IPR013029">
    <property type="entry name" value="YchF_C"/>
</dbReference>
<gene>
    <name evidence="6 9" type="primary">ychF</name>
    <name evidence="9" type="ORF">GTQ45_14985</name>
</gene>